<gene>
    <name evidence="1" type="ORF">LEMA_P022230.1</name>
</gene>
<sequence length="232" mass="26345">MAAAGKDQLAQIMGDIKVQTPKNKEGYWICRRHELSVPIGNLTCGAESQEPCMRTRLEDIYGSRTEDPKWGCVGCLIKAAGESEYPFTVLNKPYQTYCIHYLHCGTTYNPKTKEGAYSYWACGKHKGAGPVRRIKATHYAHCGVEKCQVGLIYGYTYKDWIWALPEKPKDKKDLGKLQWACRCKDTLHECDKLVCVMCALRPDHEEATYVVRCLKAENLDKQVKTDTSKPVR</sequence>
<protein>
    <submittedName>
        <fullName evidence="1">Predicted protein</fullName>
    </submittedName>
</protein>
<dbReference type="Proteomes" id="UP000002668">
    <property type="component" value="Genome"/>
</dbReference>
<dbReference type="HOGENOM" id="CLU_1195060_0_0_1"/>
<dbReference type="GeneID" id="13291734"/>
<accession>E5ABQ2</accession>
<keyword evidence="2" id="KW-1185">Reference proteome</keyword>
<name>E5ABQ2_LEPMJ</name>
<dbReference type="VEuPathDB" id="FungiDB:LEMA_P022230.1"/>
<dbReference type="AlphaFoldDB" id="E5ABQ2"/>
<dbReference type="InParanoid" id="E5ABQ2"/>
<organism evidence="2">
    <name type="scientific">Leptosphaeria maculans (strain JN3 / isolate v23.1.3 / race Av1-4-5-6-7-8)</name>
    <name type="common">Blackleg fungus</name>
    <name type="synonym">Phoma lingam</name>
    <dbReference type="NCBI Taxonomy" id="985895"/>
    <lineage>
        <taxon>Eukaryota</taxon>
        <taxon>Fungi</taxon>
        <taxon>Dikarya</taxon>
        <taxon>Ascomycota</taxon>
        <taxon>Pezizomycotina</taxon>
        <taxon>Dothideomycetes</taxon>
        <taxon>Pleosporomycetidae</taxon>
        <taxon>Pleosporales</taxon>
        <taxon>Pleosporineae</taxon>
        <taxon>Leptosphaeriaceae</taxon>
        <taxon>Plenodomus</taxon>
        <taxon>Plenodomus lingam/Leptosphaeria maculans species complex</taxon>
    </lineage>
</organism>
<evidence type="ECO:0000313" key="1">
    <source>
        <dbReference type="EMBL" id="CBY01093.1"/>
    </source>
</evidence>
<reference evidence="2" key="1">
    <citation type="journal article" date="2011" name="Nat. Commun.">
        <title>Effector diversification within compartments of the Leptosphaeria maculans genome affected by Repeat-Induced Point mutations.</title>
        <authorList>
            <person name="Rouxel T."/>
            <person name="Grandaubert J."/>
            <person name="Hane J.K."/>
            <person name="Hoede C."/>
            <person name="van de Wouw A.P."/>
            <person name="Couloux A."/>
            <person name="Dominguez V."/>
            <person name="Anthouard V."/>
            <person name="Bally P."/>
            <person name="Bourras S."/>
            <person name="Cozijnsen A.J."/>
            <person name="Ciuffetti L.M."/>
            <person name="Degrave A."/>
            <person name="Dilmaghani A."/>
            <person name="Duret L."/>
            <person name="Fudal I."/>
            <person name="Goodwin S.B."/>
            <person name="Gout L."/>
            <person name="Glaser N."/>
            <person name="Linglin J."/>
            <person name="Kema G.H.J."/>
            <person name="Lapalu N."/>
            <person name="Lawrence C.B."/>
            <person name="May K."/>
            <person name="Meyer M."/>
            <person name="Ollivier B."/>
            <person name="Poulain J."/>
            <person name="Schoch C.L."/>
            <person name="Simon A."/>
            <person name="Spatafora J.W."/>
            <person name="Stachowiak A."/>
            <person name="Turgeon B.G."/>
            <person name="Tyler B.M."/>
            <person name="Vincent D."/>
            <person name="Weissenbach J."/>
            <person name="Amselem J."/>
            <person name="Quesneville H."/>
            <person name="Oliver R.P."/>
            <person name="Wincker P."/>
            <person name="Balesdent M.-H."/>
            <person name="Howlett B.J."/>
        </authorList>
    </citation>
    <scope>NUCLEOTIDE SEQUENCE [LARGE SCALE GENOMIC DNA]</scope>
    <source>
        <strain evidence="2">JN3 / isolate v23.1.3 / race Av1-4-5-6-7-8</strain>
    </source>
</reference>
<proteinExistence type="predicted"/>
<dbReference type="EMBL" id="FP929138">
    <property type="protein sequence ID" value="CBY01093.1"/>
    <property type="molecule type" value="Genomic_DNA"/>
</dbReference>
<evidence type="ECO:0000313" key="2">
    <source>
        <dbReference type="Proteomes" id="UP000002668"/>
    </source>
</evidence>